<evidence type="ECO:0000259" key="10">
    <source>
        <dbReference type="PROSITE" id="PS51278"/>
    </source>
</evidence>
<gene>
    <name evidence="11" type="ORF">SAMN04489724_0624</name>
</gene>
<accession>A0A1I6XQV3</accession>
<comment type="similarity">
    <text evidence="2">Belongs to the asparagine synthetase family.</text>
</comment>
<dbReference type="PANTHER" id="PTHR43284">
    <property type="entry name" value="ASPARAGINE SYNTHETASE (GLUTAMINE-HYDROLYZING)"/>
    <property type="match status" value="1"/>
</dbReference>
<dbReference type="Proteomes" id="UP000199673">
    <property type="component" value="Unassembled WGS sequence"/>
</dbReference>
<keyword evidence="5 9" id="KW-0067">ATP-binding</keyword>
<comment type="catalytic activity">
    <reaction evidence="7">
        <text>L-aspartate + L-glutamine + ATP + H2O = L-asparagine + L-glutamate + AMP + diphosphate + H(+)</text>
        <dbReference type="Rhea" id="RHEA:12228"/>
        <dbReference type="ChEBI" id="CHEBI:15377"/>
        <dbReference type="ChEBI" id="CHEBI:15378"/>
        <dbReference type="ChEBI" id="CHEBI:29985"/>
        <dbReference type="ChEBI" id="CHEBI:29991"/>
        <dbReference type="ChEBI" id="CHEBI:30616"/>
        <dbReference type="ChEBI" id="CHEBI:33019"/>
        <dbReference type="ChEBI" id="CHEBI:58048"/>
        <dbReference type="ChEBI" id="CHEBI:58359"/>
        <dbReference type="ChEBI" id="CHEBI:456215"/>
        <dbReference type="EC" id="6.3.5.4"/>
    </reaction>
</comment>
<dbReference type="Gene3D" id="3.60.20.10">
    <property type="entry name" value="Glutamine Phosphoribosylpyrophosphate, subunit 1, domain 1"/>
    <property type="match status" value="1"/>
</dbReference>
<keyword evidence="4 9" id="KW-0547">Nucleotide-binding</keyword>
<evidence type="ECO:0000256" key="6">
    <source>
        <dbReference type="ARBA" id="ARBA00022962"/>
    </source>
</evidence>
<keyword evidence="12" id="KW-1185">Reference proteome</keyword>
<dbReference type="SUPFAM" id="SSF52402">
    <property type="entry name" value="Adenine nucleotide alpha hydrolases-like"/>
    <property type="match status" value="1"/>
</dbReference>
<dbReference type="GO" id="GO:0004066">
    <property type="term" value="F:asparagine synthase (glutamine-hydrolyzing) activity"/>
    <property type="evidence" value="ECO:0007669"/>
    <property type="project" value="UniProtKB-EC"/>
</dbReference>
<dbReference type="InterPro" id="IPR014729">
    <property type="entry name" value="Rossmann-like_a/b/a_fold"/>
</dbReference>
<feature type="active site" description="For GATase activity" evidence="8">
    <location>
        <position position="2"/>
    </location>
</feature>
<dbReference type="InterPro" id="IPR033738">
    <property type="entry name" value="AsnB_N"/>
</dbReference>
<comment type="pathway">
    <text evidence="1">Amino-acid biosynthesis; L-asparagine biosynthesis; L-asparagine from L-aspartate (L-Gln route): step 1/1.</text>
</comment>
<dbReference type="SUPFAM" id="SSF56235">
    <property type="entry name" value="N-terminal nucleophile aminohydrolases (Ntn hydrolases)"/>
    <property type="match status" value="1"/>
</dbReference>
<dbReference type="Gene3D" id="3.40.50.620">
    <property type="entry name" value="HUPs"/>
    <property type="match status" value="1"/>
</dbReference>
<dbReference type="Pfam" id="PF13522">
    <property type="entry name" value="GATase_6"/>
    <property type="match status" value="1"/>
</dbReference>
<proteinExistence type="inferred from homology"/>
<dbReference type="InterPro" id="IPR051786">
    <property type="entry name" value="ASN_synthetase/amidase"/>
</dbReference>
<evidence type="ECO:0000313" key="11">
    <source>
        <dbReference type="EMBL" id="SFT40768.1"/>
    </source>
</evidence>
<dbReference type="InterPro" id="IPR029055">
    <property type="entry name" value="Ntn_hydrolases_N"/>
</dbReference>
<feature type="domain" description="Glutamine amidotransferase type-2" evidence="10">
    <location>
        <begin position="2"/>
        <end position="209"/>
    </location>
</feature>
<reference evidence="12" key="1">
    <citation type="submission" date="2016-10" db="EMBL/GenBank/DDBJ databases">
        <authorList>
            <person name="Varghese N."/>
            <person name="Submissions S."/>
        </authorList>
    </citation>
    <scope>NUCLEOTIDE SEQUENCE [LARGE SCALE GENOMIC DNA]</scope>
    <source>
        <strain evidence="12">DSM 23445</strain>
    </source>
</reference>
<dbReference type="NCBIfam" id="TIGR01536">
    <property type="entry name" value="asn_synth_AEB"/>
    <property type="match status" value="1"/>
</dbReference>
<keyword evidence="8" id="KW-0061">Asparagine biosynthesis</keyword>
<evidence type="ECO:0000256" key="5">
    <source>
        <dbReference type="ARBA" id="ARBA00022840"/>
    </source>
</evidence>
<dbReference type="EC" id="6.3.5.4" evidence="3"/>
<keyword evidence="6 8" id="KW-0315">Glutamine amidotransferase</keyword>
<evidence type="ECO:0000256" key="1">
    <source>
        <dbReference type="ARBA" id="ARBA00005187"/>
    </source>
</evidence>
<dbReference type="GO" id="GO:0005524">
    <property type="term" value="F:ATP binding"/>
    <property type="evidence" value="ECO:0007669"/>
    <property type="project" value="UniProtKB-KW"/>
</dbReference>
<dbReference type="InterPro" id="IPR001962">
    <property type="entry name" value="Asn_synthase"/>
</dbReference>
<dbReference type="CDD" id="cd01991">
    <property type="entry name" value="Asn_synthase_B_C"/>
    <property type="match status" value="1"/>
</dbReference>
<dbReference type="CDD" id="cd00712">
    <property type="entry name" value="AsnB"/>
    <property type="match status" value="1"/>
</dbReference>
<keyword evidence="8" id="KW-0028">Amino-acid biosynthesis</keyword>
<evidence type="ECO:0000256" key="2">
    <source>
        <dbReference type="ARBA" id="ARBA00005752"/>
    </source>
</evidence>
<dbReference type="PROSITE" id="PS51278">
    <property type="entry name" value="GATASE_TYPE_2"/>
    <property type="match status" value="1"/>
</dbReference>
<dbReference type="EMBL" id="FPBF01000001">
    <property type="protein sequence ID" value="SFT40768.1"/>
    <property type="molecule type" value="Genomic_DNA"/>
</dbReference>
<dbReference type="GO" id="GO:0006529">
    <property type="term" value="P:asparagine biosynthetic process"/>
    <property type="evidence" value="ECO:0007669"/>
    <property type="project" value="UniProtKB-KW"/>
</dbReference>
<evidence type="ECO:0000256" key="3">
    <source>
        <dbReference type="ARBA" id="ARBA00012737"/>
    </source>
</evidence>
<sequence>MCGIAGSVGKGSIELEIKQVCDMMLHRGPDNTGIWTDENECVLGHNRLSIIDLSDAANQPFSSLGQRYTLVFNGEIYNYLELRDELGNSDFRTNSDTEVLLRAYQKWGCGMLDKLNGMFAFAIWDRKEKELFLARDRFGVKPLYYALKNDKLYFCSEIPPLFKIGIPKNPNLKVWSSYFISGKYAVGKETFWEGIELLEPGYTLNYCNGEITLKKWYDFENAIKTKQENALMNPKEYLKSLLLDATKLRFRADVPVGFNLSGGLDSSMLFSLINSQFGENSKIEAFTFYTGDDRYDELDYVQSLLKGSNFKLNPVLLSPKEVPSLAKDIALQQMEPYGGLPTIAYSKLFKVAAEKGFKVLLDGQGADESWAGYDYYFNNSNLELQGVKSSPFRPNVLTKDFRNEVKSGVVTAPFDENLLNLQYRDLFQTKLQRALRFSDRVSMQSSTELREPFLDYRLVENVFALPREMKMQGGKQKWLFREIAKDFLTGEIRLAPKRPLQTPQREWLGDELKEWVCDEALSIHSLPWFDMNEVKKELNLYFKGNKESSFHIWQWINTALIFNNA</sequence>
<dbReference type="STRING" id="305507.SAMN04489724_0624"/>
<evidence type="ECO:0000256" key="4">
    <source>
        <dbReference type="ARBA" id="ARBA00022741"/>
    </source>
</evidence>
<organism evidence="11 12">
    <name type="scientific">Algoriphagus locisalis</name>
    <dbReference type="NCBI Taxonomy" id="305507"/>
    <lineage>
        <taxon>Bacteria</taxon>
        <taxon>Pseudomonadati</taxon>
        <taxon>Bacteroidota</taxon>
        <taxon>Cytophagia</taxon>
        <taxon>Cytophagales</taxon>
        <taxon>Cyclobacteriaceae</taxon>
        <taxon>Algoriphagus</taxon>
    </lineage>
</organism>
<dbReference type="AlphaFoldDB" id="A0A1I6XQV3"/>
<dbReference type="InterPro" id="IPR006426">
    <property type="entry name" value="Asn_synth_AEB"/>
</dbReference>
<name>A0A1I6XQV3_9BACT</name>
<dbReference type="Pfam" id="PF00733">
    <property type="entry name" value="Asn_synthase"/>
    <property type="match status" value="1"/>
</dbReference>
<dbReference type="OrthoDB" id="9763290at2"/>
<evidence type="ECO:0000256" key="9">
    <source>
        <dbReference type="PIRSR" id="PIRSR001589-2"/>
    </source>
</evidence>
<feature type="binding site" evidence="9">
    <location>
        <position position="96"/>
    </location>
    <ligand>
        <name>L-glutamine</name>
        <dbReference type="ChEBI" id="CHEBI:58359"/>
    </ligand>
</feature>
<dbReference type="InterPro" id="IPR017932">
    <property type="entry name" value="GATase_2_dom"/>
</dbReference>
<evidence type="ECO:0000256" key="8">
    <source>
        <dbReference type="PIRSR" id="PIRSR001589-1"/>
    </source>
</evidence>
<evidence type="ECO:0000256" key="7">
    <source>
        <dbReference type="ARBA" id="ARBA00048741"/>
    </source>
</evidence>
<dbReference type="RefSeq" id="WP_091691233.1">
    <property type="nucleotide sequence ID" value="NZ_FPBF01000001.1"/>
</dbReference>
<dbReference type="GO" id="GO:0005829">
    <property type="term" value="C:cytosol"/>
    <property type="evidence" value="ECO:0007669"/>
    <property type="project" value="TreeGrafter"/>
</dbReference>
<dbReference type="PANTHER" id="PTHR43284:SF1">
    <property type="entry name" value="ASPARAGINE SYNTHETASE"/>
    <property type="match status" value="1"/>
</dbReference>
<dbReference type="PIRSF" id="PIRSF001589">
    <property type="entry name" value="Asn_synthetase_glu-h"/>
    <property type="match status" value="1"/>
</dbReference>
<protein>
    <recommendedName>
        <fullName evidence="3">asparagine synthase (glutamine-hydrolyzing)</fullName>
        <ecNumber evidence="3">6.3.5.4</ecNumber>
    </recommendedName>
</protein>
<evidence type="ECO:0000313" key="12">
    <source>
        <dbReference type="Proteomes" id="UP000199673"/>
    </source>
</evidence>